<name>A0ABV1XHE9_9ACTN</name>
<dbReference type="InterPro" id="IPR023343">
    <property type="entry name" value="Penicillin_amidase_dom1"/>
</dbReference>
<dbReference type="InterPro" id="IPR029055">
    <property type="entry name" value="Ntn_hydrolases_N"/>
</dbReference>
<comment type="caution">
    <text evidence="3">The sequence shown here is derived from an EMBL/GenBank/DDBJ whole genome shotgun (WGS) entry which is preliminary data.</text>
</comment>
<gene>
    <name evidence="3" type="ORF">ABT404_54220</name>
</gene>
<dbReference type="Gene3D" id="3.60.20.10">
    <property type="entry name" value="Glutamine Phosphoribosylpyrophosphate, subunit 1, domain 1"/>
    <property type="match status" value="2"/>
</dbReference>
<proteinExistence type="inferred from homology"/>
<dbReference type="EMBL" id="JBEPEK010001166">
    <property type="protein sequence ID" value="MER7188322.1"/>
    <property type="molecule type" value="Genomic_DNA"/>
</dbReference>
<feature type="non-terminal residue" evidence="3">
    <location>
        <position position="461"/>
    </location>
</feature>
<dbReference type="PANTHER" id="PTHR34218:SF4">
    <property type="entry name" value="ACYL-HOMOSERINE LACTONE ACYLASE QUIP"/>
    <property type="match status" value="1"/>
</dbReference>
<sequence length="461" mass="49797">LCRRARVAVELRMARAMVGSHARCTGRESMPGLESEVRLRVGSDGVTAIEAGSWLDAVRALGHVMSRDRGFQLDLMRRTASGRLSEVFGRGTLAVDRRYRPLDLAAAADRAAACLDAPERELLEAFAAGVNVQLASRARSFESRFLSYTVPPWSVADSLLVALYLFHGLSWNEEAKRAEAVIRRALPAPVAEFLLPEWLSEGDAGVPEELRRLREAGVPEDGLVSVDQAVAGSNCWIRGGPEGPLLACDLHLPLAMPNVLYEVDLTWPGHRVRGLAAPGLPVVLTGTNGHLAWGVTNLGADVLDLVPVRDPDDVVTRVERIRVRGGPTQTLEVGTLAGLPVSPRPLLGERVALRWTGYDPRSLDLRFQRLAHARSVDDGVRVLDEAQGIALNVLLTDTAGHMAHLATGLLPGAAGHLAPPERPRRLDPPSGVLVSANDRALPVPARPVEYDPDPGHRARRV</sequence>
<keyword evidence="4" id="KW-1185">Reference proteome</keyword>
<dbReference type="Gene3D" id="1.10.439.10">
    <property type="entry name" value="Penicillin Amidohydrolase, domain 1"/>
    <property type="match status" value="1"/>
</dbReference>
<evidence type="ECO:0000313" key="3">
    <source>
        <dbReference type="EMBL" id="MER7188322.1"/>
    </source>
</evidence>
<evidence type="ECO:0000313" key="4">
    <source>
        <dbReference type="Proteomes" id="UP001474181"/>
    </source>
</evidence>
<accession>A0ABV1XHE9</accession>
<reference evidence="3 4" key="1">
    <citation type="submission" date="2024-06" db="EMBL/GenBank/DDBJ databases">
        <title>The Natural Products Discovery Center: Release of the First 8490 Sequenced Strains for Exploring Actinobacteria Biosynthetic Diversity.</title>
        <authorList>
            <person name="Kalkreuter E."/>
            <person name="Kautsar S.A."/>
            <person name="Yang D."/>
            <person name="Bader C.D."/>
            <person name="Teijaro C.N."/>
            <person name="Fluegel L."/>
            <person name="Davis C.M."/>
            <person name="Simpson J.R."/>
            <person name="Lauterbach L."/>
            <person name="Steele A.D."/>
            <person name="Gui C."/>
            <person name="Meng S."/>
            <person name="Li G."/>
            <person name="Viehrig K."/>
            <person name="Ye F."/>
            <person name="Su P."/>
            <person name="Kiefer A.F."/>
            <person name="Nichols A."/>
            <person name="Cepeda A.J."/>
            <person name="Yan W."/>
            <person name="Fan B."/>
            <person name="Jiang Y."/>
            <person name="Adhikari A."/>
            <person name="Zheng C.-J."/>
            <person name="Schuster L."/>
            <person name="Cowan T.M."/>
            <person name="Smanski M.J."/>
            <person name="Chevrette M.G."/>
            <person name="De Carvalho L.P.S."/>
            <person name="Shen B."/>
        </authorList>
    </citation>
    <scope>NUCLEOTIDE SEQUENCE [LARGE SCALE GENOMIC DNA]</scope>
    <source>
        <strain evidence="3 4">NPDC000234</strain>
    </source>
</reference>
<dbReference type="PANTHER" id="PTHR34218">
    <property type="entry name" value="PEPTIDASE S45 PENICILLIN AMIDASE"/>
    <property type="match status" value="1"/>
</dbReference>
<dbReference type="SUPFAM" id="SSF56235">
    <property type="entry name" value="N-terminal nucleophile aminohydrolases (Ntn hydrolases)"/>
    <property type="match status" value="1"/>
</dbReference>
<evidence type="ECO:0000256" key="1">
    <source>
        <dbReference type="ARBA" id="ARBA00006586"/>
    </source>
</evidence>
<feature type="region of interest" description="Disordered" evidence="2">
    <location>
        <begin position="416"/>
        <end position="461"/>
    </location>
</feature>
<dbReference type="RefSeq" id="WP_350793241.1">
    <property type="nucleotide sequence ID" value="NZ_JBEPEK010001166.1"/>
</dbReference>
<dbReference type="InterPro" id="IPR002692">
    <property type="entry name" value="S45"/>
</dbReference>
<protein>
    <submittedName>
        <fullName evidence="3">Penicillin acylase family protein</fullName>
    </submittedName>
</protein>
<organism evidence="3 4">
    <name type="scientific">Streptomyces hyaluromycini</name>
    <dbReference type="NCBI Taxonomy" id="1377993"/>
    <lineage>
        <taxon>Bacteria</taxon>
        <taxon>Bacillati</taxon>
        <taxon>Actinomycetota</taxon>
        <taxon>Actinomycetes</taxon>
        <taxon>Kitasatosporales</taxon>
        <taxon>Streptomycetaceae</taxon>
        <taxon>Streptomyces</taxon>
    </lineage>
</organism>
<evidence type="ECO:0000256" key="2">
    <source>
        <dbReference type="SAM" id="MobiDB-lite"/>
    </source>
</evidence>
<dbReference type="Proteomes" id="UP001474181">
    <property type="component" value="Unassembled WGS sequence"/>
</dbReference>
<comment type="similarity">
    <text evidence="1">Belongs to the peptidase S45 family.</text>
</comment>
<feature type="non-terminal residue" evidence="3">
    <location>
        <position position="1"/>
    </location>
</feature>
<dbReference type="Pfam" id="PF01804">
    <property type="entry name" value="Penicil_amidase"/>
    <property type="match status" value="1"/>
</dbReference>